<dbReference type="GeneID" id="19341426"/>
<organism evidence="2 3">
    <name type="scientific">Pseudocercospora fijiensis (strain CIRAD86)</name>
    <name type="common">Black leaf streak disease fungus</name>
    <name type="synonym">Mycosphaerella fijiensis</name>
    <dbReference type="NCBI Taxonomy" id="383855"/>
    <lineage>
        <taxon>Eukaryota</taxon>
        <taxon>Fungi</taxon>
        <taxon>Dikarya</taxon>
        <taxon>Ascomycota</taxon>
        <taxon>Pezizomycotina</taxon>
        <taxon>Dothideomycetes</taxon>
        <taxon>Dothideomycetidae</taxon>
        <taxon>Mycosphaerellales</taxon>
        <taxon>Mycosphaerellaceae</taxon>
        <taxon>Pseudocercospora</taxon>
    </lineage>
</organism>
<feature type="compositionally biased region" description="Basic and acidic residues" evidence="1">
    <location>
        <begin position="64"/>
        <end position="81"/>
    </location>
</feature>
<dbReference type="Proteomes" id="UP000016932">
    <property type="component" value="Unassembled WGS sequence"/>
</dbReference>
<name>M2YS12_PSEFD</name>
<feature type="compositionally biased region" description="Basic and acidic residues" evidence="1">
    <location>
        <begin position="352"/>
        <end position="367"/>
    </location>
</feature>
<proteinExistence type="predicted"/>
<dbReference type="OrthoDB" id="10499574at2759"/>
<feature type="region of interest" description="Disordered" evidence="1">
    <location>
        <begin position="49"/>
        <end position="81"/>
    </location>
</feature>
<dbReference type="AlphaFoldDB" id="M2YS12"/>
<feature type="compositionally biased region" description="Polar residues" evidence="1">
    <location>
        <begin position="158"/>
        <end position="167"/>
    </location>
</feature>
<dbReference type="RefSeq" id="XP_007928960.1">
    <property type="nucleotide sequence ID" value="XM_007930769.1"/>
</dbReference>
<dbReference type="VEuPathDB" id="FungiDB:MYCFIDRAFT_78246"/>
<feature type="region of interest" description="Disordered" evidence="1">
    <location>
        <begin position="257"/>
        <end position="446"/>
    </location>
</feature>
<dbReference type="KEGG" id="pfj:MYCFIDRAFT_78246"/>
<sequence>MAVVLEPGYQPIVKLKQKRAFSNTDRPQNRSTSFLLVRGGSWCQRELYPSQTRDESESSNVLTEAEKKAKKAQRERERPKHRAELYEKLKEQLAGVTNATPPGTHAETLGEAAVMLQTLQSGTDHIQAYVPPAREGLQFGAAATPSETDPPLHLKITTPSTTSSPQDVPQLASSSTTFGGKKKSNDLTQAMTESGDEMKRAITDEDGEDQDGSKRFKVTDPFNIVRPRCPNCRAVRCIKDHSEDWCDCSQSDPRRLDAQATAMSSPEKPRTVAEDSSFDTAKSPTVTDQPKLSAEDSSAELPKATAKDTALPESMKKVLARPNFKAKSSKRASKKAGSTASKAPSALSRAMSRADQETKSDIVHEPLDSPDAETSRPPKSTKARKSAPAISNSTGSKLLRIATTTAAGMKGQDPDLNEFGETRKRKRGEGKTQAAKKRDTEDEKLWKPADPLNVQFPRCAGCQAVFCTCGYKPEYCSCTCWSCGRKAGGKL</sequence>
<protein>
    <submittedName>
        <fullName evidence="2">Uncharacterized protein</fullName>
    </submittedName>
</protein>
<evidence type="ECO:0000313" key="2">
    <source>
        <dbReference type="EMBL" id="EME80535.1"/>
    </source>
</evidence>
<dbReference type="HOGENOM" id="CLU_555650_0_0_1"/>
<reference evidence="2 3" key="1">
    <citation type="journal article" date="2012" name="PLoS Pathog.">
        <title>Diverse lifestyles and strategies of plant pathogenesis encoded in the genomes of eighteen Dothideomycetes fungi.</title>
        <authorList>
            <person name="Ohm R.A."/>
            <person name="Feau N."/>
            <person name="Henrissat B."/>
            <person name="Schoch C.L."/>
            <person name="Horwitz B.A."/>
            <person name="Barry K.W."/>
            <person name="Condon B.J."/>
            <person name="Copeland A.C."/>
            <person name="Dhillon B."/>
            <person name="Glaser F."/>
            <person name="Hesse C.N."/>
            <person name="Kosti I."/>
            <person name="LaButti K."/>
            <person name="Lindquist E.A."/>
            <person name="Lucas S."/>
            <person name="Salamov A.A."/>
            <person name="Bradshaw R.E."/>
            <person name="Ciuffetti L."/>
            <person name="Hamelin R.C."/>
            <person name="Kema G.H.J."/>
            <person name="Lawrence C."/>
            <person name="Scott J.A."/>
            <person name="Spatafora J.W."/>
            <person name="Turgeon B.G."/>
            <person name="de Wit P.J.G.M."/>
            <person name="Zhong S."/>
            <person name="Goodwin S.B."/>
            <person name="Grigoriev I.V."/>
        </authorList>
    </citation>
    <scope>NUCLEOTIDE SEQUENCE [LARGE SCALE GENOMIC DNA]</scope>
    <source>
        <strain evidence="2 3">CIRAD86</strain>
    </source>
</reference>
<feature type="compositionally biased region" description="Polar residues" evidence="1">
    <location>
        <begin position="278"/>
        <end position="290"/>
    </location>
</feature>
<keyword evidence="3" id="KW-1185">Reference proteome</keyword>
<feature type="region of interest" description="Disordered" evidence="1">
    <location>
        <begin position="158"/>
        <end position="186"/>
    </location>
</feature>
<feature type="compositionally biased region" description="Low complexity" evidence="1">
    <location>
        <begin position="335"/>
        <end position="346"/>
    </location>
</feature>
<evidence type="ECO:0000256" key="1">
    <source>
        <dbReference type="SAM" id="MobiDB-lite"/>
    </source>
</evidence>
<feature type="compositionally biased region" description="Basic and acidic residues" evidence="1">
    <location>
        <begin position="436"/>
        <end position="446"/>
    </location>
</feature>
<feature type="compositionally biased region" description="Polar residues" evidence="1">
    <location>
        <begin position="389"/>
        <end position="406"/>
    </location>
</feature>
<dbReference type="EMBL" id="KB446561">
    <property type="protein sequence ID" value="EME80535.1"/>
    <property type="molecule type" value="Genomic_DNA"/>
</dbReference>
<gene>
    <name evidence="2" type="ORF">MYCFIDRAFT_78246</name>
</gene>
<evidence type="ECO:0000313" key="3">
    <source>
        <dbReference type="Proteomes" id="UP000016932"/>
    </source>
</evidence>
<accession>M2YS12</accession>